<dbReference type="SUPFAM" id="SSF53335">
    <property type="entry name" value="S-adenosyl-L-methionine-dependent methyltransferases"/>
    <property type="match status" value="1"/>
</dbReference>
<gene>
    <name evidence="1" type="ORF">IMG5_157460</name>
</gene>
<name>G0QZK3_ICHMU</name>
<dbReference type="STRING" id="857967.G0QZK3"/>
<dbReference type="RefSeq" id="XP_004030588.1">
    <property type="nucleotide sequence ID" value="XM_004030540.1"/>
</dbReference>
<accession>G0QZK3</accession>
<dbReference type="OrthoDB" id="2013972at2759"/>
<evidence type="ECO:0000313" key="1">
    <source>
        <dbReference type="EMBL" id="EGR29352.1"/>
    </source>
</evidence>
<protein>
    <submittedName>
        <fullName evidence="1">Ubie coq5, putative</fullName>
    </submittedName>
</protein>
<proteinExistence type="predicted"/>
<evidence type="ECO:0000313" key="2">
    <source>
        <dbReference type="Proteomes" id="UP000008983"/>
    </source>
</evidence>
<sequence>MVEIEKRNSILEVGAGGGYLLNHAMQRKKKNAQYIATDLTEAMIKVMCQRSNLEALKIFYAGINLFLLMKLKIL</sequence>
<dbReference type="InParanoid" id="G0QZK3"/>
<dbReference type="InterPro" id="IPR029063">
    <property type="entry name" value="SAM-dependent_MTases_sf"/>
</dbReference>
<reference evidence="1 2" key="1">
    <citation type="submission" date="2011-07" db="EMBL/GenBank/DDBJ databases">
        <authorList>
            <person name="Coyne R."/>
            <person name="Brami D."/>
            <person name="Johnson J."/>
            <person name="Hostetler J."/>
            <person name="Hannick L."/>
            <person name="Clark T."/>
            <person name="Cassidy-Hanley D."/>
            <person name="Inman J."/>
        </authorList>
    </citation>
    <scope>NUCLEOTIDE SEQUENCE [LARGE SCALE GENOMIC DNA]</scope>
    <source>
        <strain evidence="1 2">G5</strain>
    </source>
</reference>
<dbReference type="EMBL" id="GL984154">
    <property type="protein sequence ID" value="EGR29352.1"/>
    <property type="molecule type" value="Genomic_DNA"/>
</dbReference>
<organism evidence="1 2">
    <name type="scientific">Ichthyophthirius multifiliis</name>
    <name type="common">White spot disease agent</name>
    <name type="synonym">Ich</name>
    <dbReference type="NCBI Taxonomy" id="5932"/>
    <lineage>
        <taxon>Eukaryota</taxon>
        <taxon>Sar</taxon>
        <taxon>Alveolata</taxon>
        <taxon>Ciliophora</taxon>
        <taxon>Intramacronucleata</taxon>
        <taxon>Oligohymenophorea</taxon>
        <taxon>Hymenostomatida</taxon>
        <taxon>Ophryoglenina</taxon>
        <taxon>Ichthyophthirius</taxon>
    </lineage>
</organism>
<dbReference type="Proteomes" id="UP000008983">
    <property type="component" value="Unassembled WGS sequence"/>
</dbReference>
<dbReference type="Gene3D" id="3.40.50.150">
    <property type="entry name" value="Vaccinia Virus protein VP39"/>
    <property type="match status" value="1"/>
</dbReference>
<dbReference type="GeneID" id="14905453"/>
<keyword evidence="2" id="KW-1185">Reference proteome</keyword>
<dbReference type="AlphaFoldDB" id="G0QZK3"/>